<proteinExistence type="predicted"/>
<feature type="transmembrane region" description="Helical" evidence="2">
    <location>
        <begin position="20"/>
        <end position="43"/>
    </location>
</feature>
<evidence type="ECO:0000256" key="1">
    <source>
        <dbReference type="SAM" id="Coils"/>
    </source>
</evidence>
<organism evidence="3 4">
    <name type="scientific">Marivibrio halodurans</name>
    <dbReference type="NCBI Taxonomy" id="2039722"/>
    <lineage>
        <taxon>Bacteria</taxon>
        <taxon>Pseudomonadati</taxon>
        <taxon>Pseudomonadota</taxon>
        <taxon>Alphaproteobacteria</taxon>
        <taxon>Rhodospirillales</taxon>
        <taxon>Rhodospirillaceae</taxon>
        <taxon>Marivibrio</taxon>
    </lineage>
</organism>
<protein>
    <submittedName>
        <fullName evidence="3">Uncharacterized protein</fullName>
    </submittedName>
</protein>
<keyword evidence="1" id="KW-0175">Coiled coil</keyword>
<feature type="transmembrane region" description="Helical" evidence="2">
    <location>
        <begin position="120"/>
        <end position="140"/>
    </location>
</feature>
<feature type="coiled-coil region" evidence="1">
    <location>
        <begin position="246"/>
        <end position="374"/>
    </location>
</feature>
<dbReference type="RefSeq" id="WP_210682484.1">
    <property type="nucleotide sequence ID" value="NZ_JAGMWN010000005.1"/>
</dbReference>
<accession>A0A8J7SNV1</accession>
<dbReference type="AlphaFoldDB" id="A0A8J7SNV1"/>
<keyword evidence="2" id="KW-1133">Transmembrane helix</keyword>
<comment type="caution">
    <text evidence="3">The sequence shown here is derived from an EMBL/GenBank/DDBJ whole genome shotgun (WGS) entry which is preliminary data.</text>
</comment>
<evidence type="ECO:0000313" key="4">
    <source>
        <dbReference type="Proteomes" id="UP000672602"/>
    </source>
</evidence>
<reference evidence="3" key="1">
    <citation type="submission" date="2021-04" db="EMBL/GenBank/DDBJ databases">
        <authorList>
            <person name="Zhang D.-C."/>
        </authorList>
    </citation>
    <scope>NUCLEOTIDE SEQUENCE</scope>
    <source>
        <strain evidence="3">CGMCC 1.15697</strain>
    </source>
</reference>
<keyword evidence="2" id="KW-0472">Membrane</keyword>
<feature type="transmembrane region" description="Helical" evidence="2">
    <location>
        <begin position="84"/>
        <end position="105"/>
    </location>
</feature>
<keyword evidence="4" id="KW-1185">Reference proteome</keyword>
<feature type="transmembrane region" description="Helical" evidence="2">
    <location>
        <begin position="49"/>
        <end position="72"/>
    </location>
</feature>
<evidence type="ECO:0000313" key="3">
    <source>
        <dbReference type="EMBL" id="MBP5857916.1"/>
    </source>
</evidence>
<name>A0A8J7SNV1_9PROT</name>
<dbReference type="EMBL" id="JAGMWN010000005">
    <property type="protein sequence ID" value="MBP5857916.1"/>
    <property type="molecule type" value="Genomic_DNA"/>
</dbReference>
<keyword evidence="2" id="KW-0812">Transmembrane</keyword>
<sequence>MSLSYKLGRSATRAASPLGFDVLTISFFVAVAGGAFFSFSFYFVPPAGVFPIVGPFLLTLLYCGAAVALLATKKRFDFEQIGDSCYYLGFLITLFSLIASLLALGGGDLGVGNRVILERFGAALSTTVIGMLARVVIVQVHRSPEDNRSMADHEMSQTMVDLSGSVRRGVEEFDAALRKASAMLTEMAEEVRTELRDGAAQQTRTVEEITRSFERALDGVTDRLSERIGTVEFEPEGFKQSLGALTTAIEEEIAKFREQLADLKKSTNQNKTAWGKLTEQVDGATERMQAAQENLKAMEMIVEGLFKGASASEQLAARLDSLNTRLEETASAMESGGNAMREQATAAQEDIDLIRKLREEMEAERRQIVTAVDDVFAQLTKAARAIVDVLR</sequence>
<gene>
    <name evidence="3" type="ORF">KAJ83_12930</name>
</gene>
<dbReference type="Gene3D" id="1.10.287.950">
    <property type="entry name" value="Methyl-accepting chemotaxis protein"/>
    <property type="match status" value="1"/>
</dbReference>
<dbReference type="Proteomes" id="UP000672602">
    <property type="component" value="Unassembled WGS sequence"/>
</dbReference>
<evidence type="ECO:0000256" key="2">
    <source>
        <dbReference type="SAM" id="Phobius"/>
    </source>
</evidence>